<name>A0A0J6FR09_9BACL</name>
<sequence>MNLNLMVNELTYGNRNVNEEDMLYLMELIEKVEDSELNEDNIRALHVLDEYLMIQKLKGNTLISDETIKKINIITRDYSTKAAKKRHEEYMEKLSKTYYITDYEKIGLTFQSSDKWDYVRLSDNSKGTPVKFEQAEGGLLIKMTKCNYPGYDYLTKSSKNWVYLDKRENATPWILNIDTLQHIYTEGGGEHNFNMYFKFFNQGGHQWLGIDRERNSFDVVPS</sequence>
<dbReference type="EMBL" id="LELK01000004">
    <property type="protein sequence ID" value="KMM36757.1"/>
    <property type="molecule type" value="Genomic_DNA"/>
</dbReference>
<gene>
    <name evidence="1" type="ORF">AB986_12515</name>
</gene>
<dbReference type="OrthoDB" id="1937927at2"/>
<keyword evidence="2" id="KW-1185">Reference proteome</keyword>
<evidence type="ECO:0000313" key="2">
    <source>
        <dbReference type="Proteomes" id="UP000035996"/>
    </source>
</evidence>
<dbReference type="RefSeq" id="WP_048311468.1">
    <property type="nucleotide sequence ID" value="NZ_LELK01000004.1"/>
</dbReference>
<accession>A0A0J6FR09</accession>
<dbReference type="Proteomes" id="UP000035996">
    <property type="component" value="Unassembled WGS sequence"/>
</dbReference>
<evidence type="ECO:0000313" key="1">
    <source>
        <dbReference type="EMBL" id="KMM36757.1"/>
    </source>
</evidence>
<protein>
    <submittedName>
        <fullName evidence="1">Uncharacterized protein</fullName>
    </submittedName>
</protein>
<reference evidence="1" key="1">
    <citation type="submission" date="2015-06" db="EMBL/GenBank/DDBJ databases">
        <authorList>
            <person name="Liu B."/>
            <person name="Wang J."/>
            <person name="Zhu Y."/>
            <person name="Liu G."/>
            <person name="Chen Q."/>
            <person name="Zheng C."/>
            <person name="Che J."/>
            <person name="Ge C."/>
            <person name="Shi H."/>
            <person name="Pan Z."/>
            <person name="Liu X."/>
        </authorList>
    </citation>
    <scope>NUCLEOTIDE SEQUENCE [LARGE SCALE GENOMIC DNA]</scope>
    <source>
        <strain evidence="1">DSM 16346</strain>
    </source>
</reference>
<dbReference type="AlphaFoldDB" id="A0A0J6FR09"/>
<comment type="caution">
    <text evidence="1">The sequence shown here is derived from an EMBL/GenBank/DDBJ whole genome shotgun (WGS) entry which is preliminary data.</text>
</comment>
<organism evidence="1 2">
    <name type="scientific">Guptibacillus hwajinpoensis</name>
    <dbReference type="NCBI Taxonomy" id="208199"/>
    <lineage>
        <taxon>Bacteria</taxon>
        <taxon>Bacillati</taxon>
        <taxon>Bacillota</taxon>
        <taxon>Bacilli</taxon>
        <taxon>Bacillales</taxon>
        <taxon>Guptibacillaceae</taxon>
        <taxon>Guptibacillus</taxon>
    </lineage>
</organism>
<proteinExistence type="predicted"/>